<reference evidence="1" key="1">
    <citation type="journal article" date="2015" name="Nature">
        <title>Complex archaea that bridge the gap between prokaryotes and eukaryotes.</title>
        <authorList>
            <person name="Spang A."/>
            <person name="Saw J.H."/>
            <person name="Jorgensen S.L."/>
            <person name="Zaremba-Niedzwiedzka K."/>
            <person name="Martijn J."/>
            <person name="Lind A.E."/>
            <person name="van Eijk R."/>
            <person name="Schleper C."/>
            <person name="Guy L."/>
            <person name="Ettema T.J."/>
        </authorList>
    </citation>
    <scope>NUCLEOTIDE SEQUENCE</scope>
</reference>
<dbReference type="AlphaFoldDB" id="A0A0F9SKU6"/>
<dbReference type="EMBL" id="LAZR01001884">
    <property type="protein sequence ID" value="KKN37581.1"/>
    <property type="molecule type" value="Genomic_DNA"/>
</dbReference>
<accession>A0A0F9SKU6</accession>
<sequence length="339" mass="37601">MKKTHKRLILGGSIAVIVLSLLFGTGTLSLSGFDLGGTTTTPDPEKTASTYTVRSHPDLEDVSNFVEMDIWIPKSSATFDDMDDIYTLTNFEREVTGTDADDISIDLRDVPYAWAEITGNSVFENDFILLVGWKNTDYDFPIYHLTSDVNFNILDSNMNEAFTVSYQGDSNFTAVLDAPHRTTTNNHYGVGWEVSATDFADYTDAQKLEVWDEKYTRVQAPTLDPTLDTADHEYIEGLERYTEYLALKLTFNDSVSTVDGNALEVNCTIAKGENVRAVYSGTIIYLIVTDIINFEDGAYDFKFEMQIAVNISISAVASGRLTVPNNSPGVFTQYSLIGA</sequence>
<organism evidence="1">
    <name type="scientific">marine sediment metagenome</name>
    <dbReference type="NCBI Taxonomy" id="412755"/>
    <lineage>
        <taxon>unclassified sequences</taxon>
        <taxon>metagenomes</taxon>
        <taxon>ecological metagenomes</taxon>
    </lineage>
</organism>
<comment type="caution">
    <text evidence="1">The sequence shown here is derived from an EMBL/GenBank/DDBJ whole genome shotgun (WGS) entry which is preliminary data.</text>
</comment>
<gene>
    <name evidence="1" type="ORF">LCGC14_0761870</name>
</gene>
<protein>
    <submittedName>
        <fullName evidence="1">Uncharacterized protein</fullName>
    </submittedName>
</protein>
<evidence type="ECO:0000313" key="1">
    <source>
        <dbReference type="EMBL" id="KKN37581.1"/>
    </source>
</evidence>
<proteinExistence type="predicted"/>
<name>A0A0F9SKU6_9ZZZZ</name>